<proteinExistence type="predicted"/>
<gene>
    <name evidence="1" type="ORF">F2Q68_00003148</name>
    <name evidence="2" type="ORF">F2Q70_00010141</name>
</gene>
<dbReference type="Proteomes" id="UP000712281">
    <property type="component" value="Unassembled WGS sequence"/>
</dbReference>
<name>A0A8S9JFA8_BRACR</name>
<evidence type="ECO:0000313" key="1">
    <source>
        <dbReference type="EMBL" id="KAF2580724.1"/>
    </source>
</evidence>
<comment type="caution">
    <text evidence="1">The sequence shown here is derived from an EMBL/GenBank/DDBJ whole genome shotgun (WGS) entry which is preliminary data.</text>
</comment>
<sequence length="121" mass="13798">MKLNVIHVICWLSNVKMIVHEMRPYRDYSKSNKKYGCVEEATSNLTKSRRDGNICLICLAFDNWLTSSVFVETNTVVSSDFVQVATQENNRSLTGLGFETREVSPPYEREIGGRALTTEEE</sequence>
<dbReference type="EMBL" id="QGKY02000089">
    <property type="protein sequence ID" value="KAF2611429.1"/>
    <property type="molecule type" value="Genomic_DNA"/>
</dbReference>
<protein>
    <submittedName>
        <fullName evidence="1">Uncharacterized protein</fullName>
    </submittedName>
</protein>
<evidence type="ECO:0000313" key="2">
    <source>
        <dbReference type="EMBL" id="KAF2611429.1"/>
    </source>
</evidence>
<reference evidence="1" key="1">
    <citation type="submission" date="2019-12" db="EMBL/GenBank/DDBJ databases">
        <title>Genome sequencing and annotation of Brassica cretica.</title>
        <authorList>
            <person name="Studholme D.J."/>
            <person name="Sarris P.F."/>
        </authorList>
    </citation>
    <scope>NUCLEOTIDE SEQUENCE</scope>
    <source>
        <strain evidence="1">PFS-001/15</strain>
        <strain evidence="2">PFS-102/07</strain>
        <tissue evidence="1">Leaf</tissue>
    </source>
</reference>
<dbReference type="EMBL" id="QGKW02001660">
    <property type="protein sequence ID" value="KAF2580724.1"/>
    <property type="molecule type" value="Genomic_DNA"/>
</dbReference>
<accession>A0A8S9JFA8</accession>
<dbReference type="AlphaFoldDB" id="A0A8S9JFA8"/>
<organism evidence="1 3">
    <name type="scientific">Brassica cretica</name>
    <name type="common">Mustard</name>
    <dbReference type="NCBI Taxonomy" id="69181"/>
    <lineage>
        <taxon>Eukaryota</taxon>
        <taxon>Viridiplantae</taxon>
        <taxon>Streptophyta</taxon>
        <taxon>Embryophyta</taxon>
        <taxon>Tracheophyta</taxon>
        <taxon>Spermatophyta</taxon>
        <taxon>Magnoliopsida</taxon>
        <taxon>eudicotyledons</taxon>
        <taxon>Gunneridae</taxon>
        <taxon>Pentapetalae</taxon>
        <taxon>rosids</taxon>
        <taxon>malvids</taxon>
        <taxon>Brassicales</taxon>
        <taxon>Brassicaceae</taxon>
        <taxon>Brassiceae</taxon>
        <taxon>Brassica</taxon>
    </lineage>
</organism>
<evidence type="ECO:0000313" key="3">
    <source>
        <dbReference type="Proteomes" id="UP000712281"/>
    </source>
</evidence>